<keyword evidence="1" id="KW-0812">Transmembrane</keyword>
<evidence type="ECO:0000256" key="1">
    <source>
        <dbReference type="SAM" id="Phobius"/>
    </source>
</evidence>
<feature type="chain" id="PRO_5001729239" description="Dickkopf N-terminal cysteine-rich domain-containing protein" evidence="2">
    <location>
        <begin position="21"/>
        <end position="438"/>
    </location>
</feature>
<evidence type="ECO:0000256" key="2">
    <source>
        <dbReference type="SAM" id="SignalP"/>
    </source>
</evidence>
<keyword evidence="1" id="KW-0472">Membrane</keyword>
<protein>
    <recommendedName>
        <fullName evidence="5">Dickkopf N-terminal cysteine-rich domain-containing protein</fullName>
    </recommendedName>
</protein>
<evidence type="ECO:0008006" key="5">
    <source>
        <dbReference type="Google" id="ProtNLM"/>
    </source>
</evidence>
<accession>A0A078A3B7</accession>
<feature type="signal peptide" evidence="2">
    <location>
        <begin position="1"/>
        <end position="20"/>
    </location>
</feature>
<keyword evidence="2" id="KW-0732">Signal</keyword>
<sequence length="438" mass="49414">MKIFQSLVIIQSVLVAFSEQQQICPALTCDSSINYPIVDQNNICFQHSADSPVTSIRTYSCNQKQQCGLVDGEYAWTRAIRQNNSTQNRTARDNSQVYQRITEKTCEDIQADDQLLQNGRKCELPIQCISRDCDSGKRKCVGKEEGQSCESHQDCDINLACLPDSSFPFKTTCKLLKGTGESCLSDYECLNTHFCWPPLANSSDYRCLEMYSQDFMKDYGFIRNTSLTQIDASVNAGRYCKSGVALIINNSSSRCIEIVNITSTIDNHTTNQSSPYLCSLTNNASSGCRYWYRLFNQTVNRVLAEDYCECSLQPALNSRFQGICPFPGQDQLSQFVKATRILIENTDCHTLDRYSMIAQNDCGAGGKGGDLYDQWAIATETLFNLTYWPFIQSNQTNTCMQQVMTLSRQSIDKSQAYIISLSLQSFMMVLVTLLLIQY</sequence>
<name>A0A078A3B7_STYLE</name>
<reference evidence="3 4" key="1">
    <citation type="submission" date="2014-06" db="EMBL/GenBank/DDBJ databases">
        <authorList>
            <person name="Swart Estienne"/>
        </authorList>
    </citation>
    <scope>NUCLEOTIDE SEQUENCE [LARGE SCALE GENOMIC DNA]</scope>
    <source>
        <strain evidence="3 4">130c</strain>
    </source>
</reference>
<dbReference type="Proteomes" id="UP000039865">
    <property type="component" value="Unassembled WGS sequence"/>
</dbReference>
<evidence type="ECO:0000313" key="4">
    <source>
        <dbReference type="Proteomes" id="UP000039865"/>
    </source>
</evidence>
<organism evidence="3 4">
    <name type="scientific">Stylonychia lemnae</name>
    <name type="common">Ciliate</name>
    <dbReference type="NCBI Taxonomy" id="5949"/>
    <lineage>
        <taxon>Eukaryota</taxon>
        <taxon>Sar</taxon>
        <taxon>Alveolata</taxon>
        <taxon>Ciliophora</taxon>
        <taxon>Intramacronucleata</taxon>
        <taxon>Spirotrichea</taxon>
        <taxon>Stichotrichia</taxon>
        <taxon>Sporadotrichida</taxon>
        <taxon>Oxytrichidae</taxon>
        <taxon>Stylonychinae</taxon>
        <taxon>Stylonychia</taxon>
    </lineage>
</organism>
<dbReference type="InParanoid" id="A0A078A3B7"/>
<feature type="transmembrane region" description="Helical" evidence="1">
    <location>
        <begin position="416"/>
        <end position="436"/>
    </location>
</feature>
<gene>
    <name evidence="3" type="primary">Contig355.g396</name>
    <name evidence="3" type="ORF">STYLEM_5731</name>
</gene>
<dbReference type="EMBL" id="CCKQ01005522">
    <property type="protein sequence ID" value="CDW76768.1"/>
    <property type="molecule type" value="Genomic_DNA"/>
</dbReference>
<evidence type="ECO:0000313" key="3">
    <source>
        <dbReference type="EMBL" id="CDW76768.1"/>
    </source>
</evidence>
<proteinExistence type="predicted"/>
<keyword evidence="4" id="KW-1185">Reference proteome</keyword>
<keyword evidence="1" id="KW-1133">Transmembrane helix</keyword>
<dbReference type="AlphaFoldDB" id="A0A078A3B7"/>